<sequence>MILEACLILLTLYVVILYLKPKGNLPPGPMCVPFVGTLPYTSIESCTKAKNKYGNLFMTKLGVVNLLYICDFKTAKEAFSKFEFADRPHWKILQYFKEERNEGKAFGVIASNGSHWHHNRRFLLRHLRDLGMGKSKIEGIIMREVEDLVEEFKGLTKEPSKLPFSLNFAVLNIIWQLVASRRFDFKDEQIERYMKKLHELQTEFFLVVVPEFFPILNYIFPQSFLRRILGITKFDKATQDFQDIVK</sequence>
<dbReference type="GO" id="GO:0008395">
    <property type="term" value="F:steroid hydroxylase activity"/>
    <property type="evidence" value="ECO:0007669"/>
    <property type="project" value="TreeGrafter"/>
</dbReference>
<dbReference type="GO" id="GO:0006082">
    <property type="term" value="P:organic acid metabolic process"/>
    <property type="evidence" value="ECO:0007669"/>
    <property type="project" value="TreeGrafter"/>
</dbReference>
<dbReference type="PANTHER" id="PTHR24300">
    <property type="entry name" value="CYTOCHROME P450 508A4-RELATED"/>
    <property type="match status" value="1"/>
</dbReference>
<evidence type="ECO:0000256" key="5">
    <source>
        <dbReference type="SAM" id="SignalP"/>
    </source>
</evidence>
<dbReference type="Proteomes" id="UP000326759">
    <property type="component" value="Unassembled WGS sequence"/>
</dbReference>
<evidence type="ECO:0000313" key="6">
    <source>
        <dbReference type="EMBL" id="KAB7495604.1"/>
    </source>
</evidence>
<dbReference type="GO" id="GO:0005737">
    <property type="term" value="C:cytoplasm"/>
    <property type="evidence" value="ECO:0007669"/>
    <property type="project" value="TreeGrafter"/>
</dbReference>
<evidence type="ECO:0008006" key="8">
    <source>
        <dbReference type="Google" id="ProtNLM"/>
    </source>
</evidence>
<accession>A0A5N5SNE2</accession>
<evidence type="ECO:0000256" key="3">
    <source>
        <dbReference type="ARBA" id="ARBA00023004"/>
    </source>
</evidence>
<comment type="caution">
    <text evidence="6">The sequence shown here is derived from an EMBL/GenBank/DDBJ whole genome shotgun (WGS) entry which is preliminary data.</text>
</comment>
<dbReference type="InterPro" id="IPR050182">
    <property type="entry name" value="Cytochrome_P450_fam2"/>
</dbReference>
<dbReference type="SUPFAM" id="SSF48264">
    <property type="entry name" value="Cytochrome P450"/>
    <property type="match status" value="1"/>
</dbReference>
<dbReference type="InterPro" id="IPR036396">
    <property type="entry name" value="Cyt_P450_sf"/>
</dbReference>
<dbReference type="InterPro" id="IPR001128">
    <property type="entry name" value="Cyt_P450"/>
</dbReference>
<dbReference type="PRINTS" id="PR00463">
    <property type="entry name" value="EP450I"/>
</dbReference>
<dbReference type="GO" id="GO:0005506">
    <property type="term" value="F:iron ion binding"/>
    <property type="evidence" value="ECO:0007669"/>
    <property type="project" value="InterPro"/>
</dbReference>
<dbReference type="PANTHER" id="PTHR24300:SF397">
    <property type="entry name" value="CYTOCHROME P450 2U1"/>
    <property type="match status" value="1"/>
</dbReference>
<dbReference type="Pfam" id="PF00067">
    <property type="entry name" value="p450"/>
    <property type="match status" value="1"/>
</dbReference>
<keyword evidence="4" id="KW-0503">Monooxygenase</keyword>
<feature type="chain" id="PRO_5024467706" description="Cytochrome P450 2L1" evidence="5">
    <location>
        <begin position="19"/>
        <end position="246"/>
    </location>
</feature>
<feature type="signal peptide" evidence="5">
    <location>
        <begin position="1"/>
        <end position="18"/>
    </location>
</feature>
<name>A0A5N5SNE2_9CRUS</name>
<dbReference type="OrthoDB" id="3934656at2759"/>
<protein>
    <recommendedName>
        <fullName evidence="8">Cytochrome P450 2L1</fullName>
    </recommendedName>
</protein>
<dbReference type="EMBL" id="SEYY01022362">
    <property type="protein sequence ID" value="KAB7495604.1"/>
    <property type="molecule type" value="Genomic_DNA"/>
</dbReference>
<evidence type="ECO:0000256" key="4">
    <source>
        <dbReference type="ARBA" id="ARBA00023033"/>
    </source>
</evidence>
<keyword evidence="5" id="KW-0732">Signal</keyword>
<gene>
    <name evidence="6" type="ORF">Anas_04912</name>
</gene>
<organism evidence="6 7">
    <name type="scientific">Armadillidium nasatum</name>
    <dbReference type="NCBI Taxonomy" id="96803"/>
    <lineage>
        <taxon>Eukaryota</taxon>
        <taxon>Metazoa</taxon>
        <taxon>Ecdysozoa</taxon>
        <taxon>Arthropoda</taxon>
        <taxon>Crustacea</taxon>
        <taxon>Multicrustacea</taxon>
        <taxon>Malacostraca</taxon>
        <taxon>Eumalacostraca</taxon>
        <taxon>Peracarida</taxon>
        <taxon>Isopoda</taxon>
        <taxon>Oniscidea</taxon>
        <taxon>Crinocheta</taxon>
        <taxon>Armadillidiidae</taxon>
        <taxon>Armadillidium</taxon>
    </lineage>
</organism>
<keyword evidence="3" id="KW-0408">Iron</keyword>
<evidence type="ECO:0000313" key="7">
    <source>
        <dbReference type="Proteomes" id="UP000326759"/>
    </source>
</evidence>
<keyword evidence="2" id="KW-0479">Metal-binding</keyword>
<dbReference type="GO" id="GO:0016712">
    <property type="term" value="F:oxidoreductase activity, acting on paired donors, with incorporation or reduction of molecular oxygen, reduced flavin or flavoprotein as one donor, and incorporation of one atom of oxygen"/>
    <property type="evidence" value="ECO:0007669"/>
    <property type="project" value="TreeGrafter"/>
</dbReference>
<dbReference type="AlphaFoldDB" id="A0A5N5SNE2"/>
<evidence type="ECO:0000256" key="1">
    <source>
        <dbReference type="ARBA" id="ARBA00010617"/>
    </source>
</evidence>
<reference evidence="6 7" key="1">
    <citation type="journal article" date="2019" name="PLoS Biol.">
        <title>Sex chromosomes control vertical transmission of feminizing Wolbachia symbionts in an isopod.</title>
        <authorList>
            <person name="Becking T."/>
            <person name="Chebbi M.A."/>
            <person name="Giraud I."/>
            <person name="Moumen B."/>
            <person name="Laverre T."/>
            <person name="Caubet Y."/>
            <person name="Peccoud J."/>
            <person name="Gilbert C."/>
            <person name="Cordaux R."/>
        </authorList>
    </citation>
    <scope>NUCLEOTIDE SEQUENCE [LARGE SCALE GENOMIC DNA]</scope>
    <source>
        <strain evidence="6">ANa2</strain>
        <tissue evidence="6">Whole body excluding digestive tract and cuticle</tissue>
    </source>
</reference>
<dbReference type="GO" id="GO:0006805">
    <property type="term" value="P:xenobiotic metabolic process"/>
    <property type="evidence" value="ECO:0007669"/>
    <property type="project" value="TreeGrafter"/>
</dbReference>
<dbReference type="Gene3D" id="1.10.630.10">
    <property type="entry name" value="Cytochrome P450"/>
    <property type="match status" value="1"/>
</dbReference>
<keyword evidence="4" id="KW-0560">Oxidoreductase</keyword>
<comment type="similarity">
    <text evidence="1">Belongs to the cytochrome P450 family.</text>
</comment>
<feature type="non-terminal residue" evidence="6">
    <location>
        <position position="246"/>
    </location>
</feature>
<dbReference type="InterPro" id="IPR002401">
    <property type="entry name" value="Cyt_P450_E_grp-I"/>
</dbReference>
<evidence type="ECO:0000256" key="2">
    <source>
        <dbReference type="ARBA" id="ARBA00022723"/>
    </source>
</evidence>
<dbReference type="GO" id="GO:0020037">
    <property type="term" value="F:heme binding"/>
    <property type="evidence" value="ECO:0007669"/>
    <property type="project" value="InterPro"/>
</dbReference>
<keyword evidence="7" id="KW-1185">Reference proteome</keyword>
<proteinExistence type="inferred from homology"/>